<dbReference type="GO" id="GO:0005085">
    <property type="term" value="F:guanyl-nucleotide exchange factor activity"/>
    <property type="evidence" value="ECO:0007669"/>
    <property type="project" value="UniProtKB-KW"/>
</dbReference>
<feature type="region of interest" description="Disordered" evidence="3">
    <location>
        <begin position="463"/>
        <end position="524"/>
    </location>
</feature>
<evidence type="ECO:0000256" key="3">
    <source>
        <dbReference type="SAM" id="MobiDB-lite"/>
    </source>
</evidence>
<dbReference type="PANTHER" id="PTHR23113">
    <property type="entry name" value="GUANINE NUCLEOTIDE EXCHANGE FACTOR"/>
    <property type="match status" value="1"/>
</dbReference>
<feature type="compositionally biased region" description="Low complexity" evidence="3">
    <location>
        <begin position="389"/>
        <end position="403"/>
    </location>
</feature>
<dbReference type="GO" id="GO:0007265">
    <property type="term" value="P:Ras protein signal transduction"/>
    <property type="evidence" value="ECO:0007669"/>
    <property type="project" value="TreeGrafter"/>
</dbReference>
<feature type="domain" description="Ras-GEF" evidence="4">
    <location>
        <begin position="771"/>
        <end position="1054"/>
    </location>
</feature>
<feature type="region of interest" description="Disordered" evidence="3">
    <location>
        <begin position="1075"/>
        <end position="1106"/>
    </location>
</feature>
<feature type="compositionally biased region" description="Low complexity" evidence="3">
    <location>
        <begin position="102"/>
        <end position="114"/>
    </location>
</feature>
<dbReference type="InterPro" id="IPR000651">
    <property type="entry name" value="Ras-like_Gua-exchang_fac_N"/>
</dbReference>
<dbReference type="PANTHER" id="PTHR23113:SF368">
    <property type="entry name" value="CELL DIVISION CONTROL PROTEIN 25"/>
    <property type="match status" value="1"/>
</dbReference>
<feature type="compositionally biased region" description="Low complexity" evidence="3">
    <location>
        <begin position="464"/>
        <end position="485"/>
    </location>
</feature>
<dbReference type="InterPro" id="IPR001895">
    <property type="entry name" value="RASGEF_cat_dom"/>
</dbReference>
<dbReference type="Gene3D" id="1.20.870.10">
    <property type="entry name" value="Son of sevenless (SoS) protein Chain: S domain 1"/>
    <property type="match status" value="1"/>
</dbReference>
<evidence type="ECO:0000256" key="2">
    <source>
        <dbReference type="PROSITE-ProRule" id="PRU00168"/>
    </source>
</evidence>
<sequence>MLILETPPISYNHHLLEASDSMLDQSKDAFEVDLATEETSKSILKSTLTATSMTSIAASRSLYQDEHHHAATNDHQYQRNLSGSTKNGKNIKVFLNAGRRSLSKSSTSSTTKTRGGLKDFFHFSTPKKEPHSRRSSITSVSTNNSSIISSTQEQHLSTKQQLSSSVSSHDSQLFPLLPSPEKDTSNGQRVTPIDCTSNSTTLSQQAQDTATNSSINKKATPTTQKQQNRSSVQLLRSPTSNNTDIRMFHDRPLSLSIMPADQQQQQNDLPSPPPSATLSKTVPPFNSFGRRKNENSTAKDFTLHVDTERNRGRTQTCLNHSTQRRHGHHHLAHQRSLSPTVVSIQTEHAEPTFIRTTTTQTTATSNIPTPFKTVDSRSTHEDTHPYYPSSSSSSSTTTRTTTTGVTREHLLKVKSRQGLKSYRSDGDLGRFKSLFIPSTSTHSIGNNNESRLVDSTRIAPTKISSATSPSSLQNSNSLHSLSSVLRPLVPQRTSSTRMNHKSSYTNLREAQDTNHPAYSTTSNNKFNSSPWNLLRQIRKNSSATSLKKSASIQDNEHYTRYGPFAENTICNSSEGSVLHLSENHQDVLIMEMVGGRFQVVAGTCEKLFIKLADETTQDFSYVDAYILNHTDFTTSEEFLENLMARFHIEPQSGETDYFRKWQRCIQIKVLNIISRWINLQFWDFINNPVLLTRLQAFINGDIIRGGFMMEASNIKELLHSQVLQHGQKRFSNIQTQLHRHHQQNPSTMTSHPPMCLHSEELSPTSPLLSLNVKDMAQYLTLADFYLLKCITAYEYIHGNWRRQHKPRPNAPSHKYDPLSQHQNELDYIDLMTKRANMLGTWTKNEICSQQSPRDRSLALKRMIEIANLCLEWNNFHTSMIIVASLLQPCIQKLDGWSMVSSRDLHGYQQLVKLLDVSNNMGRYRQALGKATKSPTVPFFPLLLKDMTFFMDGNQTYLSSASPPSTTSSVSTASSSLSSSSSSSSSSTFSLVPSSTTELINFAKYRSLTRCVYGILRATSEDYYFATDLGPWPFLHHVTGNDKSSQTETDYLSPLSSAITTPLPLDRTAFLLEQSIRKTSNTQSNSSSSSSRSSSNSSSKSLENSTS</sequence>
<feature type="region of interest" description="Disordered" evidence="3">
    <location>
        <begin position="64"/>
        <end position="88"/>
    </location>
</feature>
<evidence type="ECO:0000259" key="4">
    <source>
        <dbReference type="PROSITE" id="PS50009"/>
    </source>
</evidence>
<evidence type="ECO:0000259" key="5">
    <source>
        <dbReference type="PROSITE" id="PS50212"/>
    </source>
</evidence>
<dbReference type="CDD" id="cd06224">
    <property type="entry name" value="REM"/>
    <property type="match status" value="1"/>
</dbReference>
<proteinExistence type="predicted"/>
<dbReference type="PROSITE" id="PS50212">
    <property type="entry name" value="RASGEF_NTER"/>
    <property type="match status" value="1"/>
</dbReference>
<feature type="compositionally biased region" description="Low complexity" evidence="3">
    <location>
        <begin position="135"/>
        <end position="173"/>
    </location>
</feature>
<feature type="compositionally biased region" description="Basic and acidic residues" evidence="3">
    <location>
        <begin position="116"/>
        <end position="129"/>
    </location>
</feature>
<keyword evidence="7" id="KW-1185">Reference proteome</keyword>
<dbReference type="InterPro" id="IPR008937">
    <property type="entry name" value="Ras-like_GEF"/>
</dbReference>
<dbReference type="InterPro" id="IPR023578">
    <property type="entry name" value="Ras_GEF_dom_sf"/>
</dbReference>
<feature type="compositionally biased region" description="Polar residues" evidence="3">
    <location>
        <begin position="185"/>
        <end position="244"/>
    </location>
</feature>
<dbReference type="STRING" id="90262.A0A1X2I3Q8"/>
<dbReference type="OrthoDB" id="546434at2759"/>
<feature type="compositionally biased region" description="Low complexity" evidence="3">
    <location>
        <begin position="1078"/>
        <end position="1106"/>
    </location>
</feature>
<evidence type="ECO:0000313" key="6">
    <source>
        <dbReference type="EMBL" id="ORZ08677.1"/>
    </source>
</evidence>
<dbReference type="AlphaFoldDB" id="A0A1X2I3Q8"/>
<dbReference type="EMBL" id="MCGE01000030">
    <property type="protein sequence ID" value="ORZ08677.1"/>
    <property type="molecule type" value="Genomic_DNA"/>
</dbReference>
<gene>
    <name evidence="6" type="ORF">BCR42DRAFT_442057</name>
</gene>
<feature type="compositionally biased region" description="Polar residues" evidence="3">
    <location>
        <begin position="491"/>
        <end position="524"/>
    </location>
</feature>
<dbReference type="SMART" id="SM00229">
    <property type="entry name" value="RasGEFN"/>
    <property type="match status" value="1"/>
</dbReference>
<dbReference type="GO" id="GO:0005886">
    <property type="term" value="C:plasma membrane"/>
    <property type="evidence" value="ECO:0007669"/>
    <property type="project" value="TreeGrafter"/>
</dbReference>
<comment type="caution">
    <text evidence="6">The sequence shown here is derived from an EMBL/GenBank/DDBJ whole genome shotgun (WGS) entry which is preliminary data.</text>
</comment>
<dbReference type="Pfam" id="PF00617">
    <property type="entry name" value="RasGEF"/>
    <property type="match status" value="1"/>
</dbReference>
<feature type="compositionally biased region" description="Polar residues" evidence="3">
    <location>
        <begin position="73"/>
        <end position="88"/>
    </location>
</feature>
<dbReference type="Pfam" id="PF00618">
    <property type="entry name" value="RasGEF_N"/>
    <property type="match status" value="1"/>
</dbReference>
<accession>A0A1X2I3Q8</accession>
<dbReference type="SUPFAM" id="SSF48366">
    <property type="entry name" value="Ras GEF"/>
    <property type="match status" value="1"/>
</dbReference>
<dbReference type="Proteomes" id="UP000193560">
    <property type="component" value="Unassembled WGS sequence"/>
</dbReference>
<protein>
    <submittedName>
        <fullName evidence="6">Ras guanine nucleotide exchange factor domain-containing protein</fullName>
    </submittedName>
</protein>
<dbReference type="PROSITE" id="PS50009">
    <property type="entry name" value="RASGEF_CAT"/>
    <property type="match status" value="1"/>
</dbReference>
<feature type="compositionally biased region" description="Low complexity" evidence="3">
    <location>
        <begin position="358"/>
        <end position="369"/>
    </location>
</feature>
<evidence type="ECO:0000256" key="1">
    <source>
        <dbReference type="ARBA" id="ARBA00022658"/>
    </source>
</evidence>
<feature type="region of interest" description="Disordered" evidence="3">
    <location>
        <begin position="102"/>
        <end position="246"/>
    </location>
</feature>
<organism evidence="6 7">
    <name type="scientific">Absidia repens</name>
    <dbReference type="NCBI Taxonomy" id="90262"/>
    <lineage>
        <taxon>Eukaryota</taxon>
        <taxon>Fungi</taxon>
        <taxon>Fungi incertae sedis</taxon>
        <taxon>Mucoromycota</taxon>
        <taxon>Mucoromycotina</taxon>
        <taxon>Mucoromycetes</taxon>
        <taxon>Mucorales</taxon>
        <taxon>Cunninghamellaceae</taxon>
        <taxon>Absidia</taxon>
    </lineage>
</organism>
<dbReference type="InterPro" id="IPR036964">
    <property type="entry name" value="RASGEF_cat_dom_sf"/>
</dbReference>
<dbReference type="Gene3D" id="1.10.840.10">
    <property type="entry name" value="Ras guanine-nucleotide exchange factors catalytic domain"/>
    <property type="match status" value="1"/>
</dbReference>
<feature type="region of interest" description="Disordered" evidence="3">
    <location>
        <begin position="958"/>
        <end position="990"/>
    </location>
</feature>
<keyword evidence="1 2" id="KW-0344">Guanine-nucleotide releasing factor</keyword>
<feature type="compositionally biased region" description="Basic and acidic residues" evidence="3">
    <location>
        <begin position="374"/>
        <end position="384"/>
    </location>
</feature>
<reference evidence="6 7" key="1">
    <citation type="submission" date="2016-07" db="EMBL/GenBank/DDBJ databases">
        <title>Pervasive Adenine N6-methylation of Active Genes in Fungi.</title>
        <authorList>
            <consortium name="DOE Joint Genome Institute"/>
            <person name="Mondo S.J."/>
            <person name="Dannebaum R.O."/>
            <person name="Kuo R.C."/>
            <person name="Labutti K."/>
            <person name="Haridas S."/>
            <person name="Kuo A."/>
            <person name="Salamov A."/>
            <person name="Ahrendt S.R."/>
            <person name="Lipzen A."/>
            <person name="Sullivan W."/>
            <person name="Andreopoulos W.B."/>
            <person name="Clum A."/>
            <person name="Lindquist E."/>
            <person name="Daum C."/>
            <person name="Ramamoorthy G.K."/>
            <person name="Gryganskyi A."/>
            <person name="Culley D."/>
            <person name="Magnuson J.K."/>
            <person name="James T.Y."/>
            <person name="O'Malley M.A."/>
            <person name="Stajich J.E."/>
            <person name="Spatafora J.W."/>
            <person name="Visel A."/>
            <person name="Grigoriev I.V."/>
        </authorList>
    </citation>
    <scope>NUCLEOTIDE SEQUENCE [LARGE SCALE GENOMIC DNA]</scope>
    <source>
        <strain evidence="6 7">NRRL 1336</strain>
    </source>
</reference>
<feature type="region of interest" description="Disordered" evidence="3">
    <location>
        <begin position="358"/>
        <end position="412"/>
    </location>
</feature>
<name>A0A1X2I3Q8_9FUNG</name>
<evidence type="ECO:0000313" key="7">
    <source>
        <dbReference type="Proteomes" id="UP000193560"/>
    </source>
</evidence>
<feature type="domain" description="N-terminal Ras-GEF" evidence="5">
    <location>
        <begin position="595"/>
        <end position="722"/>
    </location>
</feature>
<dbReference type="SMART" id="SM00147">
    <property type="entry name" value="RasGEF"/>
    <property type="match status" value="1"/>
</dbReference>